<dbReference type="Proteomes" id="UP000319004">
    <property type="component" value="Chromosome"/>
</dbReference>
<keyword evidence="1" id="KW-0802">TPR repeat</keyword>
<dbReference type="PROSITE" id="PS50005">
    <property type="entry name" value="TPR"/>
    <property type="match status" value="1"/>
</dbReference>
<evidence type="ECO:0000313" key="5">
    <source>
        <dbReference type="Proteomes" id="UP000319004"/>
    </source>
</evidence>
<reference evidence="4 5" key="1">
    <citation type="submission" date="2019-03" db="EMBL/GenBank/DDBJ databases">
        <title>Deep-cultivation of Planctomycetes and their phenomic and genomic characterization uncovers novel biology.</title>
        <authorList>
            <person name="Wiegand S."/>
            <person name="Jogler M."/>
            <person name="Boedeker C."/>
            <person name="Pinto D."/>
            <person name="Vollmers J."/>
            <person name="Rivas-Marin E."/>
            <person name="Kohn T."/>
            <person name="Peeters S.H."/>
            <person name="Heuer A."/>
            <person name="Rast P."/>
            <person name="Oberbeckmann S."/>
            <person name="Bunk B."/>
            <person name="Jeske O."/>
            <person name="Meyerdierks A."/>
            <person name="Storesund J.E."/>
            <person name="Kallscheuer N."/>
            <person name="Luecker S."/>
            <person name="Lage O.M."/>
            <person name="Pohl T."/>
            <person name="Merkel B.J."/>
            <person name="Hornburger P."/>
            <person name="Mueller R.-W."/>
            <person name="Bruemmer F."/>
            <person name="Labrenz M."/>
            <person name="Spormann A.M."/>
            <person name="Op den Camp H."/>
            <person name="Overmann J."/>
            <person name="Amann R."/>
            <person name="Jetten M.S.M."/>
            <person name="Mascher T."/>
            <person name="Medema M.H."/>
            <person name="Devos D.P."/>
            <person name="Kaster A.-K."/>
            <person name="Ovreas L."/>
            <person name="Rohde M."/>
            <person name="Galperin M.Y."/>
            <person name="Jogler C."/>
        </authorList>
    </citation>
    <scope>NUCLEOTIDE SEQUENCE [LARGE SCALE GENOMIC DNA]</scope>
    <source>
        <strain evidence="4 5">Enr13</strain>
    </source>
</reference>
<dbReference type="Gene3D" id="1.25.40.10">
    <property type="entry name" value="Tetratricopeptide repeat domain"/>
    <property type="match status" value="2"/>
</dbReference>
<dbReference type="AlphaFoldDB" id="A0A518HKG2"/>
<dbReference type="InterPro" id="IPR027039">
    <property type="entry name" value="Crtac1"/>
</dbReference>
<dbReference type="PANTHER" id="PTHR16026">
    <property type="entry name" value="CARTILAGE ACIDIC PROTEIN 1"/>
    <property type="match status" value="1"/>
</dbReference>
<accession>A0A518HKG2</accession>
<feature type="compositionally biased region" description="Polar residues" evidence="3">
    <location>
        <begin position="1"/>
        <end position="13"/>
    </location>
</feature>
<feature type="repeat" description="TPR" evidence="1">
    <location>
        <begin position="325"/>
        <end position="358"/>
    </location>
</feature>
<dbReference type="KEGG" id="snep:Enr13x_11740"/>
<evidence type="ECO:0000256" key="3">
    <source>
        <dbReference type="SAM" id="MobiDB-lite"/>
    </source>
</evidence>
<dbReference type="InterPro" id="IPR019734">
    <property type="entry name" value="TPR_rpt"/>
</dbReference>
<organism evidence="4 5">
    <name type="scientific">Stieleria neptunia</name>
    <dbReference type="NCBI Taxonomy" id="2527979"/>
    <lineage>
        <taxon>Bacteria</taxon>
        <taxon>Pseudomonadati</taxon>
        <taxon>Planctomycetota</taxon>
        <taxon>Planctomycetia</taxon>
        <taxon>Pirellulales</taxon>
        <taxon>Pirellulaceae</taxon>
        <taxon>Stieleria</taxon>
    </lineage>
</organism>
<gene>
    <name evidence="4" type="ORF">Enr13x_11740</name>
</gene>
<evidence type="ECO:0008006" key="6">
    <source>
        <dbReference type="Google" id="ProtNLM"/>
    </source>
</evidence>
<feature type="region of interest" description="Disordered" evidence="3">
    <location>
        <begin position="1"/>
        <end position="21"/>
    </location>
</feature>
<sequence>MKTRSASGVSPQHCQGIRPSRHRRGVRCVVAGGCLLLWLAGCEHATPESTRGDTVSKPVTERRVEEQPSPEQKPVEPGSPELDVAESTPRMSTPPMTASPMSAAEAAKRAAESLRTGDIDAAYQHARVAMSQTPEDPQVIFLMARVLGLRHRFPEAVQMLDRLAVAHPETRLPALGQTSEWLVLHGDYADAESRLRRLVDEVPQVAMPHRALANLLLGLGRRLEAADHLRIICRQGDIHESELLTLLKVSVPLSGTHSIDPLNGRAKALDLIAENQLQDARQVLLESSIQDADQNALLARVLALVQDAKALDEWMVRQKMDRNDVHTWFALGTQHARSGDHESATRCFCEVVLQDPTDGLAYESLSQSLAELGREESSNAAAERAELIGRTQLIATGLKPSADERLAQIDELIQLLEQLRRHDEALAWRSVQVLYGQSVLTKQQAIERMRQIDQRRQELRETGEFGPSDTFVVCGVGLGELRRGEAGRVEAE</sequence>
<dbReference type="SUPFAM" id="SSF48452">
    <property type="entry name" value="TPR-like"/>
    <property type="match status" value="1"/>
</dbReference>
<evidence type="ECO:0000313" key="4">
    <source>
        <dbReference type="EMBL" id="QDV41336.1"/>
    </source>
</evidence>
<dbReference type="InterPro" id="IPR011990">
    <property type="entry name" value="TPR-like_helical_dom_sf"/>
</dbReference>
<keyword evidence="2" id="KW-0175">Coiled coil</keyword>
<name>A0A518HKG2_9BACT</name>
<dbReference type="EMBL" id="CP037423">
    <property type="protein sequence ID" value="QDV41336.1"/>
    <property type="molecule type" value="Genomic_DNA"/>
</dbReference>
<dbReference type="RefSeq" id="WP_145385064.1">
    <property type="nucleotide sequence ID" value="NZ_CP037423.1"/>
</dbReference>
<dbReference type="PANTHER" id="PTHR16026:SF0">
    <property type="entry name" value="CARTILAGE ACIDIC PROTEIN 1"/>
    <property type="match status" value="1"/>
</dbReference>
<keyword evidence="5" id="KW-1185">Reference proteome</keyword>
<evidence type="ECO:0000256" key="1">
    <source>
        <dbReference type="PROSITE-ProRule" id="PRU00339"/>
    </source>
</evidence>
<dbReference type="OrthoDB" id="290226at2"/>
<proteinExistence type="predicted"/>
<feature type="compositionally biased region" description="Low complexity" evidence="3">
    <location>
        <begin position="86"/>
        <end position="105"/>
    </location>
</feature>
<feature type="coiled-coil region" evidence="2">
    <location>
        <begin position="402"/>
        <end position="462"/>
    </location>
</feature>
<protein>
    <recommendedName>
        <fullName evidence="6">Tetratricopeptide repeat protein</fullName>
    </recommendedName>
</protein>
<evidence type="ECO:0000256" key="2">
    <source>
        <dbReference type="SAM" id="Coils"/>
    </source>
</evidence>
<feature type="region of interest" description="Disordered" evidence="3">
    <location>
        <begin position="46"/>
        <end position="113"/>
    </location>
</feature>